<dbReference type="EMBL" id="SLWY01000012">
    <property type="protein sequence ID" value="TCO80780.1"/>
    <property type="molecule type" value="Genomic_DNA"/>
</dbReference>
<dbReference type="Pfam" id="PF03061">
    <property type="entry name" value="4HBT"/>
    <property type="match status" value="1"/>
</dbReference>
<comment type="caution">
    <text evidence="4">The sequence shown here is derived from an EMBL/GenBank/DDBJ whole genome shotgun (WGS) entry which is preliminary data.</text>
</comment>
<reference evidence="4 5" key="1">
    <citation type="submission" date="2019-03" db="EMBL/GenBank/DDBJ databases">
        <title>Genomic Encyclopedia of Type Strains, Phase IV (KMG-IV): sequencing the most valuable type-strain genomes for metagenomic binning, comparative biology and taxonomic classification.</title>
        <authorList>
            <person name="Goeker M."/>
        </authorList>
    </citation>
    <scope>NUCLEOTIDE SEQUENCE [LARGE SCALE GENOMIC DNA]</scope>
    <source>
        <strain evidence="4 5">DSM 25287</strain>
    </source>
</reference>
<dbReference type="NCBIfam" id="TIGR00369">
    <property type="entry name" value="unchar_dom_1"/>
    <property type="match status" value="1"/>
</dbReference>
<evidence type="ECO:0000256" key="1">
    <source>
        <dbReference type="ARBA" id="ARBA00008324"/>
    </source>
</evidence>
<keyword evidence="5" id="KW-1185">Reference proteome</keyword>
<dbReference type="OrthoDB" id="3477511at2"/>
<organism evidence="4 5">
    <name type="scientific">Plasticicumulans lactativorans</name>
    <dbReference type="NCBI Taxonomy" id="1133106"/>
    <lineage>
        <taxon>Bacteria</taxon>
        <taxon>Pseudomonadati</taxon>
        <taxon>Pseudomonadota</taxon>
        <taxon>Gammaproteobacteria</taxon>
        <taxon>Candidatus Competibacteraceae</taxon>
        <taxon>Plasticicumulans</taxon>
    </lineage>
</organism>
<dbReference type="RefSeq" id="WP_132543047.1">
    <property type="nucleotide sequence ID" value="NZ_SLWY01000012.1"/>
</dbReference>
<name>A0A4V2SCV5_9GAMM</name>
<dbReference type="Gene3D" id="3.10.129.10">
    <property type="entry name" value="Hotdog Thioesterase"/>
    <property type="match status" value="1"/>
</dbReference>
<keyword evidence="2" id="KW-0378">Hydrolase</keyword>
<evidence type="ECO:0000256" key="2">
    <source>
        <dbReference type="ARBA" id="ARBA00022801"/>
    </source>
</evidence>
<dbReference type="SUPFAM" id="SSF54637">
    <property type="entry name" value="Thioesterase/thiol ester dehydrase-isomerase"/>
    <property type="match status" value="1"/>
</dbReference>
<dbReference type="CDD" id="cd03443">
    <property type="entry name" value="PaaI_thioesterase"/>
    <property type="match status" value="1"/>
</dbReference>
<comment type="similarity">
    <text evidence="1">Belongs to the thioesterase PaaI family.</text>
</comment>
<dbReference type="PANTHER" id="PTHR21660:SF1">
    <property type="entry name" value="ACYL-COENZYME A THIOESTERASE 13"/>
    <property type="match status" value="1"/>
</dbReference>
<dbReference type="InterPro" id="IPR006683">
    <property type="entry name" value="Thioestr_dom"/>
</dbReference>
<accession>A0A4V2SCV5</accession>
<dbReference type="GO" id="GO:0047617">
    <property type="term" value="F:fatty acyl-CoA hydrolase activity"/>
    <property type="evidence" value="ECO:0007669"/>
    <property type="project" value="InterPro"/>
</dbReference>
<feature type="domain" description="Thioesterase" evidence="3">
    <location>
        <begin position="49"/>
        <end position="118"/>
    </location>
</feature>
<dbReference type="PANTHER" id="PTHR21660">
    <property type="entry name" value="THIOESTERASE SUPERFAMILY MEMBER-RELATED"/>
    <property type="match status" value="1"/>
</dbReference>
<dbReference type="InterPro" id="IPR029069">
    <property type="entry name" value="HotDog_dom_sf"/>
</dbReference>
<dbReference type="AlphaFoldDB" id="A0A4V2SCV5"/>
<sequence length="153" mass="16607">MNAKEFEAIYKEMAHFDRHLGMDLAVDGPGAIRYRLRVGEQHLSSVNACHGGVLAAMLDATLGMTALTWAVTHRKLCATVEFKTHFFAPVGRGDELEGRGTLDFTGSKLVVVSGEIRDCRAGHCVAKAIGTFTLYPLSKKAHLAELLAGHMPE</sequence>
<gene>
    <name evidence="4" type="ORF">EV699_112120</name>
</gene>
<evidence type="ECO:0000313" key="5">
    <source>
        <dbReference type="Proteomes" id="UP000295765"/>
    </source>
</evidence>
<dbReference type="Proteomes" id="UP000295765">
    <property type="component" value="Unassembled WGS sequence"/>
</dbReference>
<dbReference type="InterPro" id="IPR039298">
    <property type="entry name" value="ACOT13"/>
</dbReference>
<proteinExistence type="inferred from homology"/>
<protein>
    <submittedName>
        <fullName evidence="4">Uncharacterized protein (TIGR00369 family)</fullName>
    </submittedName>
</protein>
<evidence type="ECO:0000313" key="4">
    <source>
        <dbReference type="EMBL" id="TCO80780.1"/>
    </source>
</evidence>
<evidence type="ECO:0000259" key="3">
    <source>
        <dbReference type="Pfam" id="PF03061"/>
    </source>
</evidence>
<dbReference type="InterPro" id="IPR003736">
    <property type="entry name" value="PAAI_dom"/>
</dbReference>